<reference evidence="2 3" key="1">
    <citation type="journal article" date="2021" name="Cell Host Microbe">
        <title>in vivo commensal control of Clostridioides difficile virulence.</title>
        <authorList>
            <person name="Girinathan B.P."/>
            <person name="Dibenedetto N."/>
            <person name="Worley J.N."/>
            <person name="Peltier J."/>
            <person name="Arrieta-Ortiz M.L."/>
            <person name="Rupa Christinal Immanuel S."/>
            <person name="Lavin R."/>
            <person name="Delaney M.L."/>
            <person name="Cummins C."/>
            <person name="Hoffmann M."/>
            <person name="Luo Y."/>
            <person name="Gonzalez-Escalona N."/>
            <person name="Allard M."/>
            <person name="Onderdonk A.B."/>
            <person name="Gerber G.K."/>
            <person name="Sonenshein A.L."/>
            <person name="Baliga N."/>
            <person name="Dupuy B."/>
            <person name="Bry L."/>
        </authorList>
    </citation>
    <scope>NUCLEOTIDE SEQUENCE [LARGE SCALE GENOMIC DNA]</scope>
    <source>
        <strain evidence="2 3">DSM 599</strain>
    </source>
</reference>
<dbReference type="EMBL" id="JAIKTU010000035">
    <property type="protein sequence ID" value="MBY0757480.1"/>
    <property type="molecule type" value="Genomic_DNA"/>
</dbReference>
<protein>
    <submittedName>
        <fullName evidence="2">Replication/maintenance protein RepL</fullName>
    </submittedName>
</protein>
<accession>A0ABS7L360</accession>
<proteinExistence type="predicted"/>
<name>A0ABS7L360_CLOSR</name>
<keyword evidence="3" id="KW-1185">Reference proteome</keyword>
<dbReference type="RefSeq" id="WP_221862651.1">
    <property type="nucleotide sequence ID" value="NZ_JAIKTU010000035.1"/>
</dbReference>
<evidence type="ECO:0000313" key="3">
    <source>
        <dbReference type="Proteomes" id="UP001299068"/>
    </source>
</evidence>
<evidence type="ECO:0000313" key="2">
    <source>
        <dbReference type="EMBL" id="MBY0757480.1"/>
    </source>
</evidence>
<feature type="domain" description="Plasmid replication protein RepL" evidence="1">
    <location>
        <begin position="27"/>
        <end position="158"/>
    </location>
</feature>
<evidence type="ECO:0000259" key="1">
    <source>
        <dbReference type="Pfam" id="PF05732"/>
    </source>
</evidence>
<dbReference type="Pfam" id="PF05732">
    <property type="entry name" value="RepL"/>
    <property type="match status" value="1"/>
</dbReference>
<gene>
    <name evidence="2" type="ORF">K5V21_18950</name>
</gene>
<dbReference type="InterPro" id="IPR008813">
    <property type="entry name" value="Plasmid_replication_RepL"/>
</dbReference>
<sequence length="163" mass="18969">MDTKKIVDSIIERTIKHDSEGNITSDETTMQNKIRLVDKEPAYMKLYLDDISLLRQLSKMENLILHEIFKITQYNTNRVILNKFYRDGISENLGIKDQTVRNAISKLKKLDFLIKEGVGVYILNPQYFGIGDWSALKGLRLVIEYTNEGRKIEVKEIQTNTKE</sequence>
<comment type="caution">
    <text evidence="2">The sequence shown here is derived from an EMBL/GenBank/DDBJ whole genome shotgun (WGS) entry which is preliminary data.</text>
</comment>
<organism evidence="2 3">
    <name type="scientific">Clostridium sardiniense</name>
    <name type="common">Clostridium absonum</name>
    <dbReference type="NCBI Taxonomy" id="29369"/>
    <lineage>
        <taxon>Bacteria</taxon>
        <taxon>Bacillati</taxon>
        <taxon>Bacillota</taxon>
        <taxon>Clostridia</taxon>
        <taxon>Eubacteriales</taxon>
        <taxon>Clostridiaceae</taxon>
        <taxon>Clostridium</taxon>
    </lineage>
</organism>
<dbReference type="Proteomes" id="UP001299068">
    <property type="component" value="Unassembled WGS sequence"/>
</dbReference>